<dbReference type="GO" id="GO:0000257">
    <property type="term" value="F:nitrilase activity"/>
    <property type="evidence" value="ECO:0007669"/>
    <property type="project" value="UniProtKB-EC"/>
</dbReference>
<dbReference type="PANTHER" id="PTHR46044">
    <property type="entry name" value="NITRILASE"/>
    <property type="match status" value="1"/>
</dbReference>
<name>A0AAV5QER8_9ASCO</name>
<dbReference type="Proteomes" id="UP001360560">
    <property type="component" value="Unassembled WGS sequence"/>
</dbReference>
<dbReference type="RefSeq" id="XP_064850237.1">
    <property type="nucleotide sequence ID" value="XM_064994165.1"/>
</dbReference>
<evidence type="ECO:0000313" key="7">
    <source>
        <dbReference type="Proteomes" id="UP001360560"/>
    </source>
</evidence>
<evidence type="ECO:0000256" key="2">
    <source>
        <dbReference type="ARBA" id="ARBA00022801"/>
    </source>
</evidence>
<dbReference type="AlphaFoldDB" id="A0AAV5QER8"/>
<comment type="catalytic activity">
    <reaction evidence="3">
        <text>a nitrile + 2 H2O = a carboxylate + NH4(+)</text>
        <dbReference type="Rhea" id="RHEA:21724"/>
        <dbReference type="ChEBI" id="CHEBI:15377"/>
        <dbReference type="ChEBI" id="CHEBI:18379"/>
        <dbReference type="ChEBI" id="CHEBI:28938"/>
        <dbReference type="ChEBI" id="CHEBI:29067"/>
        <dbReference type="EC" id="3.5.5.1"/>
    </reaction>
</comment>
<dbReference type="SUPFAM" id="SSF56317">
    <property type="entry name" value="Carbon-nitrogen hydrolase"/>
    <property type="match status" value="1"/>
</dbReference>
<dbReference type="InterPro" id="IPR036526">
    <property type="entry name" value="C-N_Hydrolase_sf"/>
</dbReference>
<evidence type="ECO:0000256" key="3">
    <source>
        <dbReference type="ARBA" id="ARBA00036406"/>
    </source>
</evidence>
<dbReference type="EMBL" id="BTFZ01000001">
    <property type="protein sequence ID" value="GMM33237.1"/>
    <property type="molecule type" value="Genomic_DNA"/>
</dbReference>
<evidence type="ECO:0000259" key="5">
    <source>
        <dbReference type="PROSITE" id="PS50263"/>
    </source>
</evidence>
<organism evidence="6 7">
    <name type="scientific">Saccharomycopsis crataegensis</name>
    <dbReference type="NCBI Taxonomy" id="43959"/>
    <lineage>
        <taxon>Eukaryota</taxon>
        <taxon>Fungi</taxon>
        <taxon>Dikarya</taxon>
        <taxon>Ascomycota</taxon>
        <taxon>Saccharomycotina</taxon>
        <taxon>Saccharomycetes</taxon>
        <taxon>Saccharomycopsidaceae</taxon>
        <taxon>Saccharomycopsis</taxon>
    </lineage>
</organism>
<evidence type="ECO:0000256" key="4">
    <source>
        <dbReference type="ARBA" id="ARBA00039045"/>
    </source>
</evidence>
<reference evidence="6 7" key="1">
    <citation type="journal article" date="2023" name="Elife">
        <title>Identification of key yeast species and microbe-microbe interactions impacting larval growth of Drosophila in the wild.</title>
        <authorList>
            <person name="Mure A."/>
            <person name="Sugiura Y."/>
            <person name="Maeda R."/>
            <person name="Honda K."/>
            <person name="Sakurai N."/>
            <person name="Takahashi Y."/>
            <person name="Watada M."/>
            <person name="Katoh T."/>
            <person name="Gotoh A."/>
            <person name="Gotoh Y."/>
            <person name="Taniguchi I."/>
            <person name="Nakamura K."/>
            <person name="Hayashi T."/>
            <person name="Katayama T."/>
            <person name="Uemura T."/>
            <person name="Hattori Y."/>
        </authorList>
    </citation>
    <scope>NUCLEOTIDE SEQUENCE [LARGE SCALE GENOMIC DNA]</scope>
    <source>
        <strain evidence="6 7">SC-9</strain>
    </source>
</reference>
<dbReference type="GeneID" id="90071216"/>
<evidence type="ECO:0000256" key="1">
    <source>
        <dbReference type="ARBA" id="ARBA00008129"/>
    </source>
</evidence>
<gene>
    <name evidence="6" type="ORF">DASC09_005620</name>
</gene>
<dbReference type="InterPro" id="IPR044149">
    <property type="entry name" value="Nitrilases_CHs"/>
</dbReference>
<sequence>MGAKVKVAVVNAEPVWYDLQGAVKKVNALIKEAYEKGAELVAFSEVFVPGYAHWIWTNAADLENNIKYHKNSLSYDSPEFLSIIETIKAYPIQPMSNVLSGGTQSLKI</sequence>
<protein>
    <recommendedName>
        <fullName evidence="4">nitrilase</fullName>
        <ecNumber evidence="4">3.5.5.1</ecNumber>
    </recommendedName>
</protein>
<proteinExistence type="inferred from homology"/>
<evidence type="ECO:0000313" key="6">
    <source>
        <dbReference type="EMBL" id="GMM33237.1"/>
    </source>
</evidence>
<dbReference type="PROSITE" id="PS50263">
    <property type="entry name" value="CN_HYDROLASE"/>
    <property type="match status" value="1"/>
</dbReference>
<comment type="caution">
    <text evidence="6">The sequence shown here is derived from an EMBL/GenBank/DDBJ whole genome shotgun (WGS) entry which is preliminary data.</text>
</comment>
<keyword evidence="7" id="KW-1185">Reference proteome</keyword>
<dbReference type="InterPro" id="IPR003010">
    <property type="entry name" value="C-N_Hydrolase"/>
</dbReference>
<dbReference type="PANTHER" id="PTHR46044:SF14">
    <property type="entry name" value="ARYLACETONITRILASE"/>
    <property type="match status" value="1"/>
</dbReference>
<dbReference type="EC" id="3.5.5.1" evidence="4"/>
<accession>A0AAV5QER8</accession>
<comment type="similarity">
    <text evidence="1">Belongs to the carbon-nitrogen hydrolase superfamily. Nitrilase family.</text>
</comment>
<dbReference type="Gene3D" id="3.60.110.10">
    <property type="entry name" value="Carbon-nitrogen hydrolase"/>
    <property type="match status" value="1"/>
</dbReference>
<dbReference type="Pfam" id="PF00795">
    <property type="entry name" value="CN_hydrolase"/>
    <property type="match status" value="1"/>
</dbReference>
<feature type="domain" description="CN hydrolase" evidence="5">
    <location>
        <begin position="5"/>
        <end position="108"/>
    </location>
</feature>
<keyword evidence="2" id="KW-0378">Hydrolase</keyword>